<dbReference type="Proteomes" id="UP000192796">
    <property type="component" value="Unassembled WGS sequence"/>
</dbReference>
<proteinExistence type="predicted"/>
<evidence type="ECO:0000313" key="2">
    <source>
        <dbReference type="Proteomes" id="UP000192796"/>
    </source>
</evidence>
<accession>A0A1V9G0A3</accession>
<dbReference type="EMBL" id="LVYD01000043">
    <property type="protein sequence ID" value="OQP64049.1"/>
    <property type="molecule type" value="Genomic_DNA"/>
</dbReference>
<dbReference type="STRING" id="1703345.A3860_21800"/>
<organism evidence="1 2">
    <name type="scientific">Niastella vici</name>
    <dbReference type="NCBI Taxonomy" id="1703345"/>
    <lineage>
        <taxon>Bacteria</taxon>
        <taxon>Pseudomonadati</taxon>
        <taxon>Bacteroidota</taxon>
        <taxon>Chitinophagia</taxon>
        <taxon>Chitinophagales</taxon>
        <taxon>Chitinophagaceae</taxon>
        <taxon>Niastella</taxon>
    </lineage>
</organism>
<sequence>MGTGCKKEKGDDEKAPIVQGLATPVGTSKGQGVTKQIGAAGGSITSADQKITISVPAGAVSGNTTIGIEPITNTNIAGIGTAYRLTPHGQHFDKPVSITFSWAAHADTIGLLQTLGLAYQMDNGIWKFVGSNSFDKGNQTVTFNTTHFSDWSLMNEVSLAPYHADLNPGEKQTIAALLFSSVDEDDDLFIPLKSTTGMYDEPGYPVGNPVPLPNEYVKQWHLNGPGSLATIRPTVVEYTAPGSANNYATAAVSLELKAPDEYPGQYLLVSNINIIGGSFVELSIGGATPVTFPATPVVKNGNQYMLANPQDEGGGYFLLTWIDGIGIHPFGLSTTGTYMHFITPQNSYTSMYRTRADAELTPSGGSVNVTKVSDGWAEGTFNATDAGYGPMLTSKTSLMGRFKVKLAQ</sequence>
<comment type="caution">
    <text evidence="1">The sequence shown here is derived from an EMBL/GenBank/DDBJ whole genome shotgun (WGS) entry which is preliminary data.</text>
</comment>
<dbReference type="AlphaFoldDB" id="A0A1V9G0A3"/>
<protein>
    <recommendedName>
        <fullName evidence="3">ZU5 domain-containing protein</fullName>
    </recommendedName>
</protein>
<dbReference type="Gene3D" id="2.60.220.30">
    <property type="match status" value="1"/>
</dbReference>
<reference evidence="1 2" key="1">
    <citation type="submission" date="2016-03" db="EMBL/GenBank/DDBJ databases">
        <title>Niastella vici sp. nov., isolated from farmland soil.</title>
        <authorList>
            <person name="Chen L."/>
            <person name="Wang D."/>
            <person name="Yang S."/>
            <person name="Wang G."/>
        </authorList>
    </citation>
    <scope>NUCLEOTIDE SEQUENCE [LARGE SCALE GENOMIC DNA]</scope>
    <source>
        <strain evidence="1 2">DJ57</strain>
    </source>
</reference>
<keyword evidence="2" id="KW-1185">Reference proteome</keyword>
<gene>
    <name evidence="1" type="ORF">A3860_21800</name>
</gene>
<evidence type="ECO:0000313" key="1">
    <source>
        <dbReference type="EMBL" id="OQP64049.1"/>
    </source>
</evidence>
<name>A0A1V9G0A3_9BACT</name>
<evidence type="ECO:0008006" key="3">
    <source>
        <dbReference type="Google" id="ProtNLM"/>
    </source>
</evidence>